<reference evidence="2" key="1">
    <citation type="journal article" date="2014" name="Sci. Data">
        <title>Genomes of diverse isolates of the marine cyanobacterium Prochlorococcus.</title>
        <authorList>
            <person name="Biller S."/>
            <person name="Berube P."/>
            <person name="Thompson J."/>
            <person name="Kelly L."/>
            <person name="Roggensack S."/>
            <person name="Awad L."/>
            <person name="Roache-Johnson K."/>
            <person name="Ding H."/>
            <person name="Giovannoni S.J."/>
            <person name="Moore L.R."/>
            <person name="Chisholm S.W."/>
        </authorList>
    </citation>
    <scope>NUCLEOTIDE SEQUENCE [LARGE SCALE GENOMIC DNA]</scope>
</reference>
<protein>
    <submittedName>
        <fullName evidence="1">Uncharacterized protein</fullName>
    </submittedName>
</protein>
<evidence type="ECO:0000313" key="1">
    <source>
        <dbReference type="EMBL" id="KGF92394.1"/>
    </source>
</evidence>
<gene>
    <name evidence="1" type="ORF">EU93_0659</name>
</gene>
<dbReference type="AlphaFoldDB" id="A0A0A1ZVT9"/>
<evidence type="ECO:0000313" key="2">
    <source>
        <dbReference type="Proteomes" id="UP000030491"/>
    </source>
</evidence>
<accession>A0A0A1ZVT9</accession>
<organism evidence="1 2">
    <name type="scientific">Prochlorococcus marinus str. MIT 9116</name>
    <dbReference type="NCBI Taxonomy" id="167544"/>
    <lineage>
        <taxon>Bacteria</taxon>
        <taxon>Bacillati</taxon>
        <taxon>Cyanobacteriota</taxon>
        <taxon>Cyanophyceae</taxon>
        <taxon>Synechococcales</taxon>
        <taxon>Prochlorococcaceae</taxon>
        <taxon>Prochlorococcus</taxon>
    </lineage>
</organism>
<dbReference type="EMBL" id="JNAJ01000008">
    <property type="protein sequence ID" value="KGF92394.1"/>
    <property type="molecule type" value="Genomic_DNA"/>
</dbReference>
<comment type="caution">
    <text evidence="1">The sequence shown here is derived from an EMBL/GenBank/DDBJ whole genome shotgun (WGS) entry which is preliminary data.</text>
</comment>
<sequence length="43" mass="4840">MIKIILVGIIVALVYSQPELRLTVADWLRTASDFLIESVQVKP</sequence>
<dbReference type="RefSeq" id="WP_275040533.1">
    <property type="nucleotide sequence ID" value="NZ_JNAJ01000008.1"/>
</dbReference>
<dbReference type="Proteomes" id="UP000030491">
    <property type="component" value="Unassembled WGS sequence"/>
</dbReference>
<name>A0A0A1ZVT9_PROMR</name>
<proteinExistence type="predicted"/>